<accession>A0A0A2VRS7</accession>
<dbReference type="EMBL" id="ANFO01000297">
    <property type="protein sequence ID" value="KGQ10591.1"/>
    <property type="molecule type" value="Genomic_DNA"/>
</dbReference>
<organism evidence="1 2">
    <name type="scientific">Beauveria bassiana D1-5</name>
    <dbReference type="NCBI Taxonomy" id="1245745"/>
    <lineage>
        <taxon>Eukaryota</taxon>
        <taxon>Fungi</taxon>
        <taxon>Dikarya</taxon>
        <taxon>Ascomycota</taxon>
        <taxon>Pezizomycotina</taxon>
        <taxon>Sordariomycetes</taxon>
        <taxon>Hypocreomycetidae</taxon>
        <taxon>Hypocreales</taxon>
        <taxon>Cordycipitaceae</taxon>
        <taxon>Beauveria</taxon>
    </lineage>
</organism>
<dbReference type="OrthoDB" id="5407417at2759"/>
<name>A0A0A2VRS7_BEABA</name>
<dbReference type="Pfam" id="PF16093">
    <property type="entry name" value="PAC4"/>
    <property type="match status" value="1"/>
</dbReference>
<dbReference type="InterPro" id="IPR032157">
    <property type="entry name" value="PAC4"/>
</dbReference>
<dbReference type="GO" id="GO:0043248">
    <property type="term" value="P:proteasome assembly"/>
    <property type="evidence" value="ECO:0007669"/>
    <property type="project" value="InterPro"/>
</dbReference>
<comment type="caution">
    <text evidence="1">The sequence shown here is derived from an EMBL/GenBank/DDBJ whole genome shotgun (WGS) entry which is preliminary data.</text>
</comment>
<dbReference type="eggNOG" id="ENOG502SAIH">
    <property type="taxonomic scope" value="Eukaryota"/>
</dbReference>
<gene>
    <name evidence="1" type="ORF">BBAD15_g4046</name>
</gene>
<dbReference type="AlphaFoldDB" id="A0A0A2VRS7"/>
<proteinExistence type="predicted"/>
<dbReference type="Gene3D" id="3.30.230.100">
    <property type="match status" value="1"/>
</dbReference>
<evidence type="ECO:0000313" key="2">
    <source>
        <dbReference type="Proteomes" id="UP000030106"/>
    </source>
</evidence>
<evidence type="ECO:0000313" key="1">
    <source>
        <dbReference type="EMBL" id="KGQ10591.1"/>
    </source>
</evidence>
<dbReference type="Proteomes" id="UP000030106">
    <property type="component" value="Unassembled WGS sequence"/>
</dbReference>
<protein>
    <recommendedName>
        <fullName evidence="3">Proteasome assembly chaperone 3</fullName>
    </recommendedName>
</protein>
<sequence length="148" mass="16140">MAFKETQTAEVSIPLPRSLDTRIYIRVVTLDKAVMVSLTTASQEEMGATTPMGSMVYALPDRFNPQQPLATTIFTTEATLEFTTRTARILARKANRPFYVTNSISFVNAGMGGTVEEEMEALKNVIEVVSGQLKKEGLLSSTEINGAS</sequence>
<evidence type="ECO:0008006" key="3">
    <source>
        <dbReference type="Google" id="ProtNLM"/>
    </source>
</evidence>
<dbReference type="HOGENOM" id="CLU_108992_1_0_1"/>
<reference evidence="1 2" key="1">
    <citation type="submission" date="2012-10" db="EMBL/GenBank/DDBJ databases">
        <title>Genome sequencing and analysis of entomopathogenic fungi Beauveria bassiana D1-5.</title>
        <authorList>
            <person name="Li Q."/>
            <person name="Wang L."/>
            <person name="Zhang Z."/>
            <person name="Wang Q."/>
            <person name="Ren J."/>
            <person name="Wang M."/>
            <person name="Xu W."/>
            <person name="Wang J."/>
            <person name="Lu Y."/>
            <person name="Du Q."/>
            <person name="Sun Z."/>
        </authorList>
    </citation>
    <scope>NUCLEOTIDE SEQUENCE [LARGE SCALE GENOMIC DNA]</scope>
    <source>
        <strain evidence="1 2">D1-5</strain>
    </source>
</reference>